<dbReference type="PANTHER" id="PTHR24421:SF63">
    <property type="entry name" value="SENSOR HISTIDINE KINASE DESK"/>
    <property type="match status" value="1"/>
</dbReference>
<dbReference type="Gene3D" id="1.20.5.1930">
    <property type="match status" value="1"/>
</dbReference>
<keyword evidence="2 8" id="KW-0418">Kinase</keyword>
<dbReference type="GO" id="GO:0000155">
    <property type="term" value="F:phosphorelay sensor kinase activity"/>
    <property type="evidence" value="ECO:0007669"/>
    <property type="project" value="InterPro"/>
</dbReference>
<dbReference type="GO" id="GO:0016020">
    <property type="term" value="C:membrane"/>
    <property type="evidence" value="ECO:0007669"/>
    <property type="project" value="InterPro"/>
</dbReference>
<feature type="region of interest" description="Disordered" evidence="4">
    <location>
        <begin position="400"/>
        <end position="448"/>
    </location>
</feature>
<evidence type="ECO:0000313" key="9">
    <source>
        <dbReference type="Proteomes" id="UP000005143"/>
    </source>
</evidence>
<evidence type="ECO:0000313" key="8">
    <source>
        <dbReference type="EMBL" id="EHN12168.1"/>
    </source>
</evidence>
<feature type="transmembrane region" description="Helical" evidence="5">
    <location>
        <begin position="146"/>
        <end position="165"/>
    </location>
</feature>
<dbReference type="PANTHER" id="PTHR24421">
    <property type="entry name" value="NITRATE/NITRITE SENSOR PROTEIN NARX-RELATED"/>
    <property type="match status" value="1"/>
</dbReference>
<gene>
    <name evidence="8" type="ORF">PAI11_09610</name>
</gene>
<dbReference type="InterPro" id="IPR003594">
    <property type="entry name" value="HATPase_dom"/>
</dbReference>
<organism evidence="8 9">
    <name type="scientific">Patulibacter medicamentivorans</name>
    <dbReference type="NCBI Taxonomy" id="1097667"/>
    <lineage>
        <taxon>Bacteria</taxon>
        <taxon>Bacillati</taxon>
        <taxon>Actinomycetota</taxon>
        <taxon>Thermoleophilia</taxon>
        <taxon>Solirubrobacterales</taxon>
        <taxon>Patulibacteraceae</taxon>
        <taxon>Patulibacter</taxon>
    </lineage>
</organism>
<dbReference type="Gene3D" id="3.30.565.10">
    <property type="entry name" value="Histidine kinase-like ATPase, C-terminal domain"/>
    <property type="match status" value="1"/>
</dbReference>
<feature type="transmembrane region" description="Helical" evidence="5">
    <location>
        <begin position="44"/>
        <end position="63"/>
    </location>
</feature>
<proteinExistence type="predicted"/>
<sequence length="448" mass="46648">MRMPWTMSATPARAASPIAAAPVAPLDELAQLEADEARAYPRRRRILMSWVAVVLLLIGIPQAADGFGDLATASAILRVSLNVAVIGSVLWLLWSGFVSPDGEPRWPQPSVVTVLLVSGGLLASIEDEALIVPMGIAMAAGTRLPPRVALGVVVACTGLTFAQYAGDFGNGFGAALGVVGSGVGTVLGRRQSLLVHEARSQRLALARGAVADERLRIGRDMHDLLGHTLLAITVKSELARQLVHADPDRATQEIAEVEQTARRALAEVRETVAGYRAPRLIEEVDAATRVARAGGVAVVADVADLEGLPRDVEAALGWAVREGVSNALRHAAARRIHVRVAVGDREAALEVVDDGRGPTADAAPGSGLAGLRERIAALDGAVTTGVGTTGGFRLVVRVPLLPGGPDRGPDDGTGDGGAREPARRDLAGRLPAAVRRVRPTTIQTDPCA</sequence>
<evidence type="ECO:0000256" key="5">
    <source>
        <dbReference type="SAM" id="Phobius"/>
    </source>
</evidence>
<keyword evidence="3" id="KW-0902">Two-component regulatory system</keyword>
<accession>H0E2E8</accession>
<keyword evidence="9" id="KW-1185">Reference proteome</keyword>
<name>H0E2E8_9ACTN</name>
<evidence type="ECO:0000256" key="2">
    <source>
        <dbReference type="ARBA" id="ARBA00022777"/>
    </source>
</evidence>
<keyword evidence="5" id="KW-0472">Membrane</keyword>
<dbReference type="Pfam" id="PF02518">
    <property type="entry name" value="HATPase_c"/>
    <property type="match status" value="1"/>
</dbReference>
<feature type="compositionally biased region" description="Basic and acidic residues" evidence="4">
    <location>
        <begin position="417"/>
        <end position="427"/>
    </location>
</feature>
<dbReference type="GO" id="GO:0046983">
    <property type="term" value="F:protein dimerization activity"/>
    <property type="evidence" value="ECO:0007669"/>
    <property type="project" value="InterPro"/>
</dbReference>
<dbReference type="AlphaFoldDB" id="H0E2E8"/>
<dbReference type="InterPro" id="IPR011712">
    <property type="entry name" value="Sig_transdc_His_kin_sub3_dim/P"/>
</dbReference>
<dbReference type="Pfam" id="PF07730">
    <property type="entry name" value="HisKA_3"/>
    <property type="match status" value="1"/>
</dbReference>
<reference evidence="8 9" key="1">
    <citation type="journal article" date="2013" name="Biodegradation">
        <title>Quantitative proteomic analysis of ibuprofen-degrading Patulibacter sp. strain I11.</title>
        <authorList>
            <person name="Almeida B."/>
            <person name="Kjeldal H."/>
            <person name="Lolas I."/>
            <person name="Knudsen A.D."/>
            <person name="Carvalho G."/>
            <person name="Nielsen K.L."/>
            <person name="Barreto Crespo M.T."/>
            <person name="Stensballe A."/>
            <person name="Nielsen J.L."/>
        </authorList>
    </citation>
    <scope>NUCLEOTIDE SEQUENCE [LARGE SCALE GENOMIC DNA]</scope>
    <source>
        <strain evidence="8 9">I11</strain>
    </source>
</reference>
<evidence type="ECO:0000259" key="6">
    <source>
        <dbReference type="Pfam" id="PF02518"/>
    </source>
</evidence>
<dbReference type="SUPFAM" id="SSF55874">
    <property type="entry name" value="ATPase domain of HSP90 chaperone/DNA topoisomerase II/histidine kinase"/>
    <property type="match status" value="1"/>
</dbReference>
<protein>
    <submittedName>
        <fullName evidence="8">Putative two-component system sensor kinase</fullName>
    </submittedName>
</protein>
<dbReference type="EMBL" id="AGUD01000043">
    <property type="protein sequence ID" value="EHN12168.1"/>
    <property type="molecule type" value="Genomic_DNA"/>
</dbReference>
<keyword evidence="5" id="KW-0812">Transmembrane</keyword>
<evidence type="ECO:0000256" key="1">
    <source>
        <dbReference type="ARBA" id="ARBA00022679"/>
    </source>
</evidence>
<comment type="caution">
    <text evidence="8">The sequence shown here is derived from an EMBL/GenBank/DDBJ whole genome shotgun (WGS) entry which is preliminary data.</text>
</comment>
<feature type="domain" description="Histidine kinase/HSP90-like ATPase" evidence="6">
    <location>
        <begin position="313"/>
        <end position="400"/>
    </location>
</feature>
<dbReference type="Proteomes" id="UP000005143">
    <property type="component" value="Unassembled WGS sequence"/>
</dbReference>
<dbReference type="PATRIC" id="fig|1097667.3.peg.958"/>
<dbReference type="CDD" id="cd16917">
    <property type="entry name" value="HATPase_UhpB-NarQ-NarX-like"/>
    <property type="match status" value="1"/>
</dbReference>
<evidence type="ECO:0000256" key="3">
    <source>
        <dbReference type="ARBA" id="ARBA00023012"/>
    </source>
</evidence>
<keyword evidence="5" id="KW-1133">Transmembrane helix</keyword>
<feature type="transmembrane region" description="Helical" evidence="5">
    <location>
        <begin position="75"/>
        <end position="94"/>
    </location>
</feature>
<evidence type="ECO:0000259" key="7">
    <source>
        <dbReference type="Pfam" id="PF07730"/>
    </source>
</evidence>
<dbReference type="InterPro" id="IPR050482">
    <property type="entry name" value="Sensor_HK_TwoCompSys"/>
</dbReference>
<dbReference type="InterPro" id="IPR036890">
    <property type="entry name" value="HATPase_C_sf"/>
</dbReference>
<keyword evidence="1" id="KW-0808">Transferase</keyword>
<feature type="domain" description="Signal transduction histidine kinase subgroup 3 dimerisation and phosphoacceptor" evidence="7">
    <location>
        <begin position="213"/>
        <end position="278"/>
    </location>
</feature>
<evidence type="ECO:0000256" key="4">
    <source>
        <dbReference type="SAM" id="MobiDB-lite"/>
    </source>
</evidence>